<evidence type="ECO:0000313" key="2">
    <source>
        <dbReference type="Proteomes" id="UP000026941"/>
    </source>
</evidence>
<proteinExistence type="predicted"/>
<evidence type="ECO:0000313" key="1">
    <source>
        <dbReference type="EMBL" id="GAJ96070.1"/>
    </source>
</evidence>
<evidence type="ECO:0008006" key="3">
    <source>
        <dbReference type="Google" id="ProtNLM"/>
    </source>
</evidence>
<dbReference type="EMBL" id="BAYX01000016">
    <property type="protein sequence ID" value="GAJ96070.1"/>
    <property type="molecule type" value="Genomic_DNA"/>
</dbReference>
<dbReference type="Gene3D" id="3.40.140.10">
    <property type="entry name" value="Cytidine Deaminase, domain 2"/>
    <property type="match status" value="1"/>
</dbReference>
<reference evidence="1 2" key="1">
    <citation type="submission" date="2014-05" db="EMBL/GenBank/DDBJ databases">
        <title>Whole genome shotgun sequence of Rhizobium rhizogenes NBRC 13257.</title>
        <authorList>
            <person name="Katano-Makiyama Y."/>
            <person name="Hosoyama A."/>
            <person name="Hashimoto M."/>
            <person name="Hosoyama Y."/>
            <person name="Noguchi M."/>
            <person name="Tsuchikane K."/>
            <person name="Kimura A."/>
            <person name="Ohji S."/>
            <person name="Ichikawa N."/>
            <person name="Yamazoe A."/>
            <person name="Fujita N."/>
        </authorList>
    </citation>
    <scope>NUCLEOTIDE SEQUENCE [LARGE SCALE GENOMIC DNA]</scope>
    <source>
        <strain evidence="1 2">NBRC 13257</strain>
    </source>
</reference>
<dbReference type="Proteomes" id="UP000026941">
    <property type="component" value="Unassembled WGS sequence"/>
</dbReference>
<dbReference type="AlphaFoldDB" id="A0AA87U7H8"/>
<name>A0AA87U7H8_RHIRH</name>
<organism evidence="1 2">
    <name type="scientific">Rhizobium rhizogenes NBRC 13257</name>
    <dbReference type="NCBI Taxonomy" id="1220581"/>
    <lineage>
        <taxon>Bacteria</taxon>
        <taxon>Pseudomonadati</taxon>
        <taxon>Pseudomonadota</taxon>
        <taxon>Alphaproteobacteria</taxon>
        <taxon>Hyphomicrobiales</taxon>
        <taxon>Rhizobiaceae</taxon>
        <taxon>Rhizobium/Agrobacterium group</taxon>
        <taxon>Rhizobium</taxon>
    </lineage>
</organism>
<protein>
    <recommendedName>
        <fullName evidence="3">JAB domain-containing protein</fullName>
    </recommendedName>
</protein>
<gene>
    <name evidence="1" type="ORF">RRH01S_16_00200</name>
</gene>
<accession>A0AA87U7H8</accession>
<sequence length="185" mass="20029">MIGVVEEDLLGQSWRRDKVEAFIKLKGDDPSAPSVRISRRVASIIDETIEAHSGVETGGVLIGRFNESTNSFHVVDLIRAPSDSKFTATLFSLGTAGLAERIAEYVDRSHGTLYPIGTWHNHLSDSAASRTDLATGVQLAFGQRFPAVILIRTPSVFHGLVVEAADAEDTNEPAVMIARISEEEA</sequence>
<comment type="caution">
    <text evidence="1">The sequence shown here is derived from an EMBL/GenBank/DDBJ whole genome shotgun (WGS) entry which is preliminary data.</text>
</comment>